<dbReference type="Gene3D" id="3.30.450.20">
    <property type="entry name" value="PAS domain"/>
    <property type="match status" value="1"/>
</dbReference>
<evidence type="ECO:0000313" key="7">
    <source>
        <dbReference type="Proteomes" id="UP000316621"/>
    </source>
</evidence>
<keyword evidence="7" id="KW-1185">Reference proteome</keyword>
<dbReference type="Gramene" id="RZC43734">
    <property type="protein sequence ID" value="RZC43734"/>
    <property type="gene ID" value="C5167_036690"/>
</dbReference>
<dbReference type="InterPro" id="IPR051681">
    <property type="entry name" value="Ser/Thr_Kinases-Pseudokinases"/>
</dbReference>
<evidence type="ECO:0000256" key="4">
    <source>
        <dbReference type="ARBA" id="ARBA00023170"/>
    </source>
</evidence>
<sequence>MVRTRCFSRVKTPRPDGWPREIKHLHEQKYGKKGSSKHVIELLILTLHSRNRSAENLYGYSASEALGRNVFDLLVETKEAREDATHILHKNASGGSWTGTFPVKNNQGERILIHITNTPLYDDNGSIAGVICVSADSQDFLQIPPVSFEGVDSGFRQLVELAHLEGTYPPSPFGVPFKPVSGLGKKFGGEDEGKIGIHKICTSIADSCSCTTSNKSMPYAWKGSERDGLVARTTYDIFAFMRSKQENDGFDWPRSTDSYGSSSPLSNFGTGADLWHYDILWEELTVGEQIGRGSCGTVYHGTWCGSVGLKPLSCSGSLFQLPQRGTCNIDWRRRVLMALDIVRPHGFNPARGMNYLHSCNPPVVHCDLKSSNLLVDNNWTVKVHPYMFMTF</sequence>
<dbReference type="Proteomes" id="UP000316621">
    <property type="component" value="Chromosome 1"/>
</dbReference>
<dbReference type="PANTHER" id="PTHR44329:SF47">
    <property type="entry name" value="SERINE_THREONINE-PROTEIN KINASE ROCO5-RELATED"/>
    <property type="match status" value="1"/>
</dbReference>
<dbReference type="InterPro" id="IPR000014">
    <property type="entry name" value="PAS"/>
</dbReference>
<gene>
    <name evidence="6" type="ORF">C5167_036690</name>
</gene>
<dbReference type="PROSITE" id="PS50112">
    <property type="entry name" value="PAS"/>
    <property type="match status" value="1"/>
</dbReference>
<dbReference type="STRING" id="3469.A0A4Y7I4P7"/>
<keyword evidence="1" id="KW-0600">Photoreceptor protein</keyword>
<name>A0A4Y7I4P7_PAPSO</name>
<proteinExistence type="predicted"/>
<keyword evidence="3" id="KW-0157">Chromophore</keyword>
<evidence type="ECO:0000256" key="3">
    <source>
        <dbReference type="ARBA" id="ARBA00022991"/>
    </source>
</evidence>
<dbReference type="SUPFAM" id="SSF55785">
    <property type="entry name" value="PYP-like sensor domain (PAS domain)"/>
    <property type="match status" value="1"/>
</dbReference>
<dbReference type="CDD" id="cd00130">
    <property type="entry name" value="PAS"/>
    <property type="match status" value="1"/>
</dbReference>
<dbReference type="AlphaFoldDB" id="A0A4Y7I4P7"/>
<dbReference type="InterPro" id="IPR011009">
    <property type="entry name" value="Kinase-like_dom_sf"/>
</dbReference>
<dbReference type="SUPFAM" id="SSF56112">
    <property type="entry name" value="Protein kinase-like (PK-like)"/>
    <property type="match status" value="1"/>
</dbReference>
<dbReference type="GO" id="GO:0009881">
    <property type="term" value="F:photoreceptor activity"/>
    <property type="evidence" value="ECO:0007669"/>
    <property type="project" value="UniProtKB-KW"/>
</dbReference>
<dbReference type="PROSITE" id="PS00108">
    <property type="entry name" value="PROTEIN_KINASE_ST"/>
    <property type="match status" value="1"/>
</dbReference>
<evidence type="ECO:0000313" key="6">
    <source>
        <dbReference type="EMBL" id="RZC43734.1"/>
    </source>
</evidence>
<dbReference type="PANTHER" id="PTHR44329">
    <property type="entry name" value="SERINE/THREONINE-PROTEIN KINASE TNNI3K-RELATED"/>
    <property type="match status" value="1"/>
</dbReference>
<reference evidence="6 7" key="1">
    <citation type="journal article" date="2018" name="Science">
        <title>The opium poppy genome and morphinan production.</title>
        <authorList>
            <person name="Guo L."/>
            <person name="Winzer T."/>
            <person name="Yang X."/>
            <person name="Li Y."/>
            <person name="Ning Z."/>
            <person name="He Z."/>
            <person name="Teodor R."/>
            <person name="Lu Y."/>
            <person name="Bowser T.A."/>
            <person name="Graham I.A."/>
            <person name="Ye K."/>
        </authorList>
    </citation>
    <scope>NUCLEOTIDE SEQUENCE [LARGE SCALE GENOMIC DNA]</scope>
    <source>
        <strain evidence="7">cv. HN1</strain>
        <tissue evidence="6">Leaves</tissue>
    </source>
</reference>
<dbReference type="InterPro" id="IPR035965">
    <property type="entry name" value="PAS-like_dom_sf"/>
</dbReference>
<keyword evidence="2" id="KW-0716">Sensory transduction</keyword>
<dbReference type="Gene3D" id="1.10.510.10">
    <property type="entry name" value="Transferase(Phosphotransferase) domain 1"/>
    <property type="match status" value="1"/>
</dbReference>
<accession>A0A4Y7I4P7</accession>
<organism evidence="6 7">
    <name type="scientific">Papaver somniferum</name>
    <name type="common">Opium poppy</name>
    <dbReference type="NCBI Taxonomy" id="3469"/>
    <lineage>
        <taxon>Eukaryota</taxon>
        <taxon>Viridiplantae</taxon>
        <taxon>Streptophyta</taxon>
        <taxon>Embryophyta</taxon>
        <taxon>Tracheophyta</taxon>
        <taxon>Spermatophyta</taxon>
        <taxon>Magnoliopsida</taxon>
        <taxon>Ranunculales</taxon>
        <taxon>Papaveraceae</taxon>
        <taxon>Papaveroideae</taxon>
        <taxon>Papaver</taxon>
    </lineage>
</organism>
<feature type="domain" description="PAS" evidence="5">
    <location>
        <begin position="51"/>
        <end position="74"/>
    </location>
</feature>
<dbReference type="Pfam" id="PF00989">
    <property type="entry name" value="PAS"/>
    <property type="match status" value="1"/>
</dbReference>
<protein>
    <recommendedName>
        <fullName evidence="5">PAS domain-containing protein</fullName>
    </recommendedName>
</protein>
<dbReference type="GO" id="GO:0004674">
    <property type="term" value="F:protein serine/threonine kinase activity"/>
    <property type="evidence" value="ECO:0007669"/>
    <property type="project" value="TreeGrafter"/>
</dbReference>
<dbReference type="InterPro" id="IPR013767">
    <property type="entry name" value="PAS_fold"/>
</dbReference>
<dbReference type="EMBL" id="CM010715">
    <property type="protein sequence ID" value="RZC43734.1"/>
    <property type="molecule type" value="Genomic_DNA"/>
</dbReference>
<keyword evidence="4" id="KW-0675">Receptor</keyword>
<evidence type="ECO:0000259" key="5">
    <source>
        <dbReference type="PROSITE" id="PS50112"/>
    </source>
</evidence>
<evidence type="ECO:0000256" key="2">
    <source>
        <dbReference type="ARBA" id="ARBA00022606"/>
    </source>
</evidence>
<dbReference type="NCBIfam" id="TIGR00229">
    <property type="entry name" value="sensory_box"/>
    <property type="match status" value="1"/>
</dbReference>
<evidence type="ECO:0000256" key="1">
    <source>
        <dbReference type="ARBA" id="ARBA00022543"/>
    </source>
</evidence>
<dbReference type="Gene3D" id="3.30.200.20">
    <property type="entry name" value="Phosphorylase Kinase, domain 1"/>
    <property type="match status" value="1"/>
</dbReference>
<dbReference type="InterPro" id="IPR008271">
    <property type="entry name" value="Ser/Thr_kinase_AS"/>
</dbReference>